<dbReference type="EMBL" id="FQTV01000002">
    <property type="protein sequence ID" value="SHE55289.1"/>
    <property type="molecule type" value="Genomic_DNA"/>
</dbReference>
<keyword evidence="2" id="KW-1185">Reference proteome</keyword>
<organism evidence="1 2">
    <name type="scientific">Bacteroides luti</name>
    <dbReference type="NCBI Taxonomy" id="1297750"/>
    <lineage>
        <taxon>Bacteria</taxon>
        <taxon>Pseudomonadati</taxon>
        <taxon>Bacteroidota</taxon>
        <taxon>Bacteroidia</taxon>
        <taxon>Bacteroidales</taxon>
        <taxon>Bacteroidaceae</taxon>
        <taxon>Bacteroides</taxon>
    </lineage>
</organism>
<dbReference type="OrthoDB" id="905020at2"/>
<dbReference type="Proteomes" id="UP000184509">
    <property type="component" value="Unassembled WGS sequence"/>
</dbReference>
<dbReference type="SUPFAM" id="SSF49464">
    <property type="entry name" value="Carboxypeptidase regulatory domain-like"/>
    <property type="match status" value="1"/>
</dbReference>
<evidence type="ECO:0000313" key="2">
    <source>
        <dbReference type="Proteomes" id="UP000184509"/>
    </source>
</evidence>
<dbReference type="AlphaFoldDB" id="A0A1M4UET7"/>
<protein>
    <submittedName>
        <fullName evidence="1">CarboxypepD_reg-like domain-containing protein</fullName>
    </submittedName>
</protein>
<proteinExistence type="predicted"/>
<reference evidence="1 2" key="1">
    <citation type="submission" date="2016-11" db="EMBL/GenBank/DDBJ databases">
        <authorList>
            <person name="Jaros S."/>
            <person name="Januszkiewicz K."/>
            <person name="Wedrychowicz H."/>
        </authorList>
    </citation>
    <scope>NUCLEOTIDE SEQUENCE [LARGE SCALE GENOMIC DNA]</scope>
    <source>
        <strain evidence="1 2">DSM 26991</strain>
    </source>
</reference>
<accession>A0A1M4UET7</accession>
<gene>
    <name evidence="1" type="ORF">SAMN05444405_10266</name>
</gene>
<evidence type="ECO:0000313" key="1">
    <source>
        <dbReference type="EMBL" id="SHE55289.1"/>
    </source>
</evidence>
<sequence length="266" mass="30034">MKRSINLIILIIFPIITFAQTYSGNVLNEKKEPLEFVNIGIVGKDIGTVSDVNGHYNINVGSEFDNDSIRFSYTGYTPVSIKMADFKKQPHLISLKPQVFNLSEVVIKPIRVKEKKLGNNFKVFFQAGFMDNKKGYEMGVLLKIKKRAILHNVSIKVTKCTYDSLCFRLNVYKEAGKNNFVNVLRDPIYIYSKAPKGSFTLSSKLTDNKLDNIVVEGNTLVTMEFIKDLGKGQLYLASGMNRIHILLQKNKSGKMEKSTSKTSLKC</sequence>
<dbReference type="Pfam" id="PF13715">
    <property type="entry name" value="CarbopepD_reg_2"/>
    <property type="match status" value="1"/>
</dbReference>
<name>A0A1M4UET7_9BACE</name>
<dbReference type="RefSeq" id="WP_073398885.1">
    <property type="nucleotide sequence ID" value="NZ_FQTV01000002.1"/>
</dbReference>
<dbReference type="InterPro" id="IPR008969">
    <property type="entry name" value="CarboxyPept-like_regulatory"/>
</dbReference>
<dbReference type="STRING" id="1297750.SAMN05444405_10266"/>